<name>A0AA38X1A1_9EURO</name>
<keyword evidence="2" id="KW-1185">Reference proteome</keyword>
<evidence type="ECO:0008006" key="3">
    <source>
        <dbReference type="Google" id="ProtNLM"/>
    </source>
</evidence>
<dbReference type="EMBL" id="JAPDRK010000017">
    <property type="protein sequence ID" value="KAJ9604944.1"/>
    <property type="molecule type" value="Genomic_DNA"/>
</dbReference>
<comment type="caution">
    <text evidence="1">The sequence shown here is derived from an EMBL/GenBank/DDBJ whole genome shotgun (WGS) entry which is preliminary data.</text>
</comment>
<dbReference type="PANTHER" id="PTHR39598:SF1">
    <property type="entry name" value="AUSTINOID BIOSYNTHESIS CLUSTERS PROTEIN F-RELATED"/>
    <property type="match status" value="1"/>
</dbReference>
<gene>
    <name evidence="1" type="ORF">H2200_010333</name>
</gene>
<dbReference type="InterPro" id="IPR050977">
    <property type="entry name" value="Fungal_Meroterpenoid_Isomerase"/>
</dbReference>
<dbReference type="Proteomes" id="UP001172673">
    <property type="component" value="Unassembled WGS sequence"/>
</dbReference>
<proteinExistence type="predicted"/>
<dbReference type="InterPro" id="IPR032710">
    <property type="entry name" value="NTF2-like_dom_sf"/>
</dbReference>
<dbReference type="AlphaFoldDB" id="A0AA38X1A1"/>
<sequence length="146" mass="16284">MPPTRAELLHTAKNLFVTYNKWNVEDIMAIRTSDCTHRVLPSSLGQAPLDNDAFRRFVENLMLGIPKGFNFTIDEKTPLVDESARKVVVFAKSKAETVAGPYANEYIFVVTVDESGNKIAGVEEFVDATIVKDFLPKFEEAMAKLA</sequence>
<dbReference type="SUPFAM" id="SSF54427">
    <property type="entry name" value="NTF2-like"/>
    <property type="match status" value="1"/>
</dbReference>
<evidence type="ECO:0000313" key="2">
    <source>
        <dbReference type="Proteomes" id="UP001172673"/>
    </source>
</evidence>
<reference evidence="1" key="1">
    <citation type="submission" date="2022-10" db="EMBL/GenBank/DDBJ databases">
        <title>Culturing micro-colonial fungi from biological soil crusts in the Mojave desert and describing Neophaeococcomyces mojavensis, and introducing the new genera and species Taxawa tesnikishii.</title>
        <authorList>
            <person name="Kurbessoian T."/>
            <person name="Stajich J.E."/>
        </authorList>
    </citation>
    <scope>NUCLEOTIDE SEQUENCE</scope>
    <source>
        <strain evidence="1">TK_41</strain>
    </source>
</reference>
<dbReference type="Gene3D" id="3.10.450.50">
    <property type="match status" value="1"/>
</dbReference>
<dbReference type="PANTHER" id="PTHR39598">
    <property type="entry name" value="AUSTINOL SYNTHESIS PROTEIN F-RELATED"/>
    <property type="match status" value="1"/>
</dbReference>
<evidence type="ECO:0000313" key="1">
    <source>
        <dbReference type="EMBL" id="KAJ9604944.1"/>
    </source>
</evidence>
<protein>
    <recommendedName>
        <fullName evidence="3">SnoaL-like domain-containing protein</fullName>
    </recommendedName>
</protein>
<organism evidence="1 2">
    <name type="scientific">Cladophialophora chaetospira</name>
    <dbReference type="NCBI Taxonomy" id="386627"/>
    <lineage>
        <taxon>Eukaryota</taxon>
        <taxon>Fungi</taxon>
        <taxon>Dikarya</taxon>
        <taxon>Ascomycota</taxon>
        <taxon>Pezizomycotina</taxon>
        <taxon>Eurotiomycetes</taxon>
        <taxon>Chaetothyriomycetidae</taxon>
        <taxon>Chaetothyriales</taxon>
        <taxon>Herpotrichiellaceae</taxon>
        <taxon>Cladophialophora</taxon>
    </lineage>
</organism>
<accession>A0AA38X1A1</accession>